<feature type="compositionally biased region" description="Low complexity" evidence="16">
    <location>
        <begin position="1262"/>
        <end position="1277"/>
    </location>
</feature>
<dbReference type="GO" id="GO:0006508">
    <property type="term" value="P:proteolysis"/>
    <property type="evidence" value="ECO:0007669"/>
    <property type="project" value="UniProtKB-KW"/>
</dbReference>
<keyword evidence="8 15" id="KW-0479">Metal-binding</keyword>
<evidence type="ECO:0000256" key="10">
    <source>
        <dbReference type="ARBA" id="ARBA00022833"/>
    </source>
</evidence>
<sequence>MKCSGPISFVPMAVTLFTAVVYLAIIIPLLVVHETVPAAPSNPTLYRGLNISEAWLDLDELTNGYHPFNSRRNDEVRHWLLRRIEAILDSNSVSWNTDNEAGGTQGRTSSKETTENEALRIPPAESIHEELRTRKASTAATIFSDTVANYTSTALTSIGVSGRRAGISTYFEGSNIIVYIRGSEDEEGEWWKSDAVSSARTHGKGGVMVNAHFDSVSTGYGATDDGVGVITALQLIKYFTTSGNTPKKGVVALFNNGEEDGLYGAKAFLSHPMAKFVHTFLNLEGAGAGGRATLFRSTDTEVTRAYGKARHPFGTVVSADGFALGFVRSETDYVVFRAEGFRGLDVAFWEPRARYHTDQDDSKHTSKASLWHMLSASVETMKYLTSDMSNTFLGPRGDNATGKVKNGSGSDGVWFDLFGQVFAVFGLRTLFAWSLTLLIASPLILLVVSYILIREDKFYFFTGSIKPAGHESEAVSLGGWRGAFRFPVAFVVAAALNVGAAFLLKKFNPLIIYSSQYAVWTMSLSLFFCVYWFIMAGCNFVRPSALHRGYVLFWMFLFGWALLVAATVFEDRYKISGGYMFVFYESAIFLATLIGLLELFALPTKSSVVEASHDEHEAREAFDAIPNPEAISAPTDGGNDTQHVSSDEDAEANETTPLVGGNGHRAAIGTTFARGYRRPLPDADGANDSREKKHHAFGEEQKWSAKLPNWTWLLQFLLLGPFILIIIGQVGLLLVTATGQTGTDGSSLLLPYLIVALFSILILLPLGPFIHRITHHIPTFLFLIFIGTLIYNLVAFPFSSNNRYKAYFQQTVDLDTGLNHVSLVGLEEYIRDIISYIPSASGQQINCTMRPDIRSGLSFCSYEGPEPKVIDDVPKGVPPSKKYESWLTYNVTRESGENKATFKISGKETKACIIRFDDPFTAFNVRGAADNNGKWANVPETGSDQIKLWHRDWDREWIVDVEWPVGEGKREGEEGRSGRVVCLWSDQNVPGTIPALDEVQRFAPQWTSIVKLMDGKEVWSTIDNTNDWGLGIEWQVKRLGSQHPSNNKKKKRKGQNTRAQPTTNLLPQPQPQPTTSLPTHTSEEIETMPTPDHTTQCHFTLHLYKDCSHKIWLKNPKITHVLPCFSTQHKARCSNLAKGIGATKEVWFEGVCPKCAADGDGGEKEKVEGETEAVQKRIFELQVLRARGMGLGLDVNMDFAALPRLPEAEGDEDEDFAKIVVDEVEGNGGNAAFFGELAKQVVNEVEDDDPAFFGEWEEISNPSTSTSSKPPIFKPTTQSENQPEAKLLKFSEDESVPQIEGFGCLFPV</sequence>
<evidence type="ECO:0000256" key="8">
    <source>
        <dbReference type="ARBA" id="ARBA00022723"/>
    </source>
</evidence>
<keyword evidence="5" id="KW-0926">Vacuole</keyword>
<keyword evidence="12" id="KW-0482">Metalloprotease</keyword>
<dbReference type="PANTHER" id="PTHR12147:SF58">
    <property type="entry name" value="VACUOLAR MEMBRANE PROTEASE"/>
    <property type="match status" value="1"/>
</dbReference>
<feature type="transmembrane region" description="Helical" evidence="17">
    <location>
        <begin position="7"/>
        <end position="31"/>
    </location>
</feature>
<dbReference type="CDD" id="cd03875">
    <property type="entry name" value="M28_Fxna_like"/>
    <property type="match status" value="1"/>
</dbReference>
<accession>A0A8H4R9Q2</accession>
<dbReference type="EC" id="3.4.-.-" evidence="15"/>
<comment type="function">
    <text evidence="2">May be involved in vacuolar sorting and osmoregulation.</text>
</comment>
<evidence type="ECO:0000256" key="14">
    <source>
        <dbReference type="ARBA" id="ARBA00023180"/>
    </source>
</evidence>
<keyword evidence="9 15" id="KW-0378">Hydrolase</keyword>
<evidence type="ECO:0000313" key="22">
    <source>
        <dbReference type="Proteomes" id="UP000566819"/>
    </source>
</evidence>
<comment type="similarity">
    <text evidence="4 15">Belongs to the peptidase M28 family.</text>
</comment>
<feature type="transmembrane region" description="Helical" evidence="17">
    <location>
        <begin position="550"/>
        <end position="569"/>
    </location>
</feature>
<evidence type="ECO:0000256" key="7">
    <source>
        <dbReference type="ARBA" id="ARBA00022692"/>
    </source>
</evidence>
<comment type="subcellular location">
    <subcellularLocation>
        <location evidence="3">Vacuole membrane</location>
        <topology evidence="3">Multi-pass membrane protein</topology>
    </subcellularLocation>
</comment>
<dbReference type="OrthoDB" id="76293at2759"/>
<dbReference type="Pfam" id="PF22251">
    <property type="entry name" value="PFF1_TM"/>
    <property type="match status" value="1"/>
</dbReference>
<evidence type="ECO:0000256" key="5">
    <source>
        <dbReference type="ARBA" id="ARBA00022554"/>
    </source>
</evidence>
<dbReference type="SUPFAM" id="SSF53187">
    <property type="entry name" value="Zn-dependent exopeptidases"/>
    <property type="match status" value="1"/>
</dbReference>
<feature type="region of interest" description="Disordered" evidence="16">
    <location>
        <begin position="95"/>
        <end position="118"/>
    </location>
</feature>
<keyword evidence="6 15" id="KW-0645">Protease</keyword>
<evidence type="ECO:0000313" key="21">
    <source>
        <dbReference type="EMBL" id="KAF4626090.1"/>
    </source>
</evidence>
<evidence type="ECO:0000256" key="16">
    <source>
        <dbReference type="SAM" id="MobiDB-lite"/>
    </source>
</evidence>
<keyword evidence="11 17" id="KW-1133">Transmembrane helix</keyword>
<dbReference type="GO" id="GO:0046872">
    <property type="term" value="F:metal ion binding"/>
    <property type="evidence" value="ECO:0007669"/>
    <property type="project" value="UniProtKB-KW"/>
</dbReference>
<dbReference type="InterPro" id="IPR053975">
    <property type="entry name" value="PFF1_C"/>
</dbReference>
<evidence type="ECO:0000256" key="17">
    <source>
        <dbReference type="SAM" id="Phobius"/>
    </source>
</evidence>
<evidence type="ECO:0000256" key="12">
    <source>
        <dbReference type="ARBA" id="ARBA00023049"/>
    </source>
</evidence>
<dbReference type="Pfam" id="PF04389">
    <property type="entry name" value="Peptidase_M28"/>
    <property type="match status" value="1"/>
</dbReference>
<feature type="region of interest" description="Disordered" evidence="16">
    <location>
        <begin position="1039"/>
        <end position="1092"/>
    </location>
</feature>
<dbReference type="InterPro" id="IPR048024">
    <property type="entry name" value="Fxna-like_M28_dom"/>
</dbReference>
<evidence type="ECO:0000256" key="11">
    <source>
        <dbReference type="ARBA" id="ARBA00022989"/>
    </source>
</evidence>
<dbReference type="Gene3D" id="3.40.630.10">
    <property type="entry name" value="Zn peptidases"/>
    <property type="match status" value="1"/>
</dbReference>
<evidence type="ECO:0000256" key="2">
    <source>
        <dbReference type="ARBA" id="ARBA00003273"/>
    </source>
</evidence>
<evidence type="ECO:0000259" key="18">
    <source>
        <dbReference type="Pfam" id="PF04389"/>
    </source>
</evidence>
<gene>
    <name evidence="21" type="ORF">G7Y89_g12071</name>
</gene>
<evidence type="ECO:0000259" key="20">
    <source>
        <dbReference type="Pfam" id="PF22251"/>
    </source>
</evidence>
<organism evidence="21 22">
    <name type="scientific">Cudoniella acicularis</name>
    <dbReference type="NCBI Taxonomy" id="354080"/>
    <lineage>
        <taxon>Eukaryota</taxon>
        <taxon>Fungi</taxon>
        <taxon>Dikarya</taxon>
        <taxon>Ascomycota</taxon>
        <taxon>Pezizomycotina</taxon>
        <taxon>Leotiomycetes</taxon>
        <taxon>Helotiales</taxon>
        <taxon>Tricladiaceae</taxon>
        <taxon>Cudoniella</taxon>
    </lineage>
</organism>
<evidence type="ECO:0000256" key="15">
    <source>
        <dbReference type="RuleBase" id="RU361240"/>
    </source>
</evidence>
<feature type="transmembrane region" description="Helical" evidence="17">
    <location>
        <begin position="712"/>
        <end position="737"/>
    </location>
</feature>
<evidence type="ECO:0000256" key="6">
    <source>
        <dbReference type="ARBA" id="ARBA00022670"/>
    </source>
</evidence>
<feature type="region of interest" description="Disordered" evidence="16">
    <location>
        <begin position="629"/>
        <end position="660"/>
    </location>
</feature>
<protein>
    <recommendedName>
        <fullName evidence="15">Peptide hydrolase</fullName>
        <ecNumber evidence="15">3.4.-.-</ecNumber>
    </recommendedName>
</protein>
<feature type="domain" description="Vacuolar membrane protease transmembrane" evidence="20">
    <location>
        <begin position="484"/>
        <end position="777"/>
    </location>
</feature>
<evidence type="ECO:0000256" key="3">
    <source>
        <dbReference type="ARBA" id="ARBA00004128"/>
    </source>
</evidence>
<dbReference type="EMBL" id="JAAMPI010001228">
    <property type="protein sequence ID" value="KAF4626090.1"/>
    <property type="molecule type" value="Genomic_DNA"/>
</dbReference>
<feature type="transmembrane region" description="Helical" evidence="17">
    <location>
        <begin position="779"/>
        <end position="798"/>
    </location>
</feature>
<dbReference type="GO" id="GO:0005774">
    <property type="term" value="C:vacuolar membrane"/>
    <property type="evidence" value="ECO:0007669"/>
    <property type="project" value="UniProtKB-SubCell"/>
</dbReference>
<reference evidence="21 22" key="1">
    <citation type="submission" date="2020-03" db="EMBL/GenBank/DDBJ databases">
        <title>Draft Genome Sequence of Cudoniella acicularis.</title>
        <authorList>
            <person name="Buettner E."/>
            <person name="Kellner H."/>
        </authorList>
    </citation>
    <scope>NUCLEOTIDE SEQUENCE [LARGE SCALE GENOMIC DNA]</scope>
    <source>
        <strain evidence="21 22">DSM 108380</strain>
    </source>
</reference>
<feature type="compositionally biased region" description="Basic and acidic residues" evidence="16">
    <location>
        <begin position="109"/>
        <end position="118"/>
    </location>
</feature>
<feature type="domain" description="Peptidase M28" evidence="18">
    <location>
        <begin position="202"/>
        <end position="378"/>
    </location>
</feature>
<comment type="cofactor">
    <cofactor evidence="1">
        <name>Zn(2+)</name>
        <dbReference type="ChEBI" id="CHEBI:29105"/>
    </cofactor>
</comment>
<keyword evidence="14" id="KW-0325">Glycoprotein</keyword>
<evidence type="ECO:0000256" key="9">
    <source>
        <dbReference type="ARBA" id="ARBA00022801"/>
    </source>
</evidence>
<feature type="transmembrane region" description="Helical" evidence="17">
    <location>
        <begin position="517"/>
        <end position="538"/>
    </location>
</feature>
<dbReference type="Proteomes" id="UP000566819">
    <property type="component" value="Unassembled WGS sequence"/>
</dbReference>
<evidence type="ECO:0000256" key="13">
    <source>
        <dbReference type="ARBA" id="ARBA00023136"/>
    </source>
</evidence>
<feature type="region of interest" description="Disordered" evidence="16">
    <location>
        <begin position="1258"/>
        <end position="1282"/>
    </location>
</feature>
<keyword evidence="7 17" id="KW-0812">Transmembrane</keyword>
<keyword evidence="13 17" id="KW-0472">Membrane</keyword>
<feature type="transmembrane region" description="Helical" evidence="17">
    <location>
        <begin position="430"/>
        <end position="453"/>
    </location>
</feature>
<dbReference type="PANTHER" id="PTHR12147">
    <property type="entry name" value="METALLOPEPTIDASE M28 FAMILY MEMBER"/>
    <property type="match status" value="1"/>
</dbReference>
<evidence type="ECO:0000256" key="4">
    <source>
        <dbReference type="ARBA" id="ARBA00010918"/>
    </source>
</evidence>
<feature type="transmembrane region" description="Helical" evidence="17">
    <location>
        <begin position="486"/>
        <end position="505"/>
    </location>
</feature>
<evidence type="ECO:0000259" key="19">
    <source>
        <dbReference type="Pfam" id="PF22250"/>
    </source>
</evidence>
<dbReference type="InterPro" id="IPR045175">
    <property type="entry name" value="M28_fam"/>
</dbReference>
<comment type="caution">
    <text evidence="21">The sequence shown here is derived from an EMBL/GenBank/DDBJ whole genome shotgun (WGS) entry which is preliminary data.</text>
</comment>
<dbReference type="InterPro" id="IPR053976">
    <property type="entry name" value="PFF1_TM"/>
</dbReference>
<proteinExistence type="inferred from homology"/>
<feature type="transmembrane region" description="Helical" evidence="17">
    <location>
        <begin position="749"/>
        <end position="767"/>
    </location>
</feature>
<feature type="compositionally biased region" description="Basic residues" evidence="16">
    <location>
        <begin position="1046"/>
        <end position="1055"/>
    </location>
</feature>
<dbReference type="GO" id="GO:0008235">
    <property type="term" value="F:metalloexopeptidase activity"/>
    <property type="evidence" value="ECO:0007669"/>
    <property type="project" value="InterPro"/>
</dbReference>
<name>A0A8H4R9Q2_9HELO</name>
<keyword evidence="10 15" id="KW-0862">Zinc</keyword>
<dbReference type="Pfam" id="PF22250">
    <property type="entry name" value="PFF1_C"/>
    <property type="match status" value="1"/>
</dbReference>
<dbReference type="InterPro" id="IPR007484">
    <property type="entry name" value="Peptidase_M28"/>
</dbReference>
<feature type="domain" description="Vacuolar membrane protease C-terminal" evidence="19">
    <location>
        <begin position="805"/>
        <end position="1015"/>
    </location>
</feature>
<feature type="transmembrane region" description="Helical" evidence="17">
    <location>
        <begin position="581"/>
        <end position="602"/>
    </location>
</feature>
<keyword evidence="22" id="KW-1185">Reference proteome</keyword>
<evidence type="ECO:0000256" key="1">
    <source>
        <dbReference type="ARBA" id="ARBA00001947"/>
    </source>
</evidence>
<feature type="compositionally biased region" description="Low complexity" evidence="16">
    <location>
        <begin position="1060"/>
        <end position="1080"/>
    </location>
</feature>